<feature type="compositionally biased region" description="Basic residues" evidence="1">
    <location>
        <begin position="72"/>
        <end position="84"/>
    </location>
</feature>
<keyword evidence="3" id="KW-1185">Reference proteome</keyword>
<name>A0ABD1TN28_9LAMI</name>
<comment type="caution">
    <text evidence="2">The sequence shown here is derived from an EMBL/GenBank/DDBJ whole genome shotgun (WGS) entry which is preliminary data.</text>
</comment>
<gene>
    <name evidence="2" type="ORF">Fot_28106</name>
</gene>
<organism evidence="2 3">
    <name type="scientific">Forsythia ovata</name>
    <dbReference type="NCBI Taxonomy" id="205694"/>
    <lineage>
        <taxon>Eukaryota</taxon>
        <taxon>Viridiplantae</taxon>
        <taxon>Streptophyta</taxon>
        <taxon>Embryophyta</taxon>
        <taxon>Tracheophyta</taxon>
        <taxon>Spermatophyta</taxon>
        <taxon>Magnoliopsida</taxon>
        <taxon>eudicotyledons</taxon>
        <taxon>Gunneridae</taxon>
        <taxon>Pentapetalae</taxon>
        <taxon>asterids</taxon>
        <taxon>lamiids</taxon>
        <taxon>Lamiales</taxon>
        <taxon>Oleaceae</taxon>
        <taxon>Forsythieae</taxon>
        <taxon>Forsythia</taxon>
    </lineage>
</organism>
<sequence length="228" mass="25474">MGVVGPSGAENPMEEEDVSPRIRKVTLRLTSDEMDRLEDWVEYVRDLSGGHKDPELDLNYWACNKYPTELKKRAKQAKKKKAEARHKADPEAGRSSKQSLRDEDDLEILEEEGLARKTKKPLTAFFKSLQNQLVEGVETFTAHEAVDPSVPEEKDYDHLVHVTKILEGRANDISSEVLGMLPNHIQRATVTIDSFWTDSWVAYSAKLSVGAKLIAAKALAAGSIVTMN</sequence>
<feature type="region of interest" description="Disordered" evidence="1">
    <location>
        <begin position="1"/>
        <end position="23"/>
    </location>
</feature>
<evidence type="ECO:0000256" key="1">
    <source>
        <dbReference type="SAM" id="MobiDB-lite"/>
    </source>
</evidence>
<accession>A0ABD1TN28</accession>
<evidence type="ECO:0000313" key="3">
    <source>
        <dbReference type="Proteomes" id="UP001604277"/>
    </source>
</evidence>
<dbReference type="AlphaFoldDB" id="A0ABD1TN28"/>
<dbReference type="EMBL" id="JBFOLJ010000008">
    <property type="protein sequence ID" value="KAL2514135.1"/>
    <property type="molecule type" value="Genomic_DNA"/>
</dbReference>
<dbReference type="Proteomes" id="UP001604277">
    <property type="component" value="Unassembled WGS sequence"/>
</dbReference>
<proteinExistence type="predicted"/>
<feature type="compositionally biased region" description="Basic and acidic residues" evidence="1">
    <location>
        <begin position="85"/>
        <end position="94"/>
    </location>
</feature>
<reference evidence="3" key="1">
    <citation type="submission" date="2024-07" db="EMBL/GenBank/DDBJ databases">
        <title>Two chromosome-level genome assemblies of Korean endemic species Abeliophyllum distichum and Forsythia ovata (Oleaceae).</title>
        <authorList>
            <person name="Jang H."/>
        </authorList>
    </citation>
    <scope>NUCLEOTIDE SEQUENCE [LARGE SCALE GENOMIC DNA]</scope>
</reference>
<feature type="region of interest" description="Disordered" evidence="1">
    <location>
        <begin position="72"/>
        <end position="105"/>
    </location>
</feature>
<evidence type="ECO:0000313" key="2">
    <source>
        <dbReference type="EMBL" id="KAL2514135.1"/>
    </source>
</evidence>
<protein>
    <submittedName>
        <fullName evidence="2">Uncharacterized protein</fullName>
    </submittedName>
</protein>